<evidence type="ECO:0000259" key="13">
    <source>
        <dbReference type="Pfam" id="PF00534"/>
    </source>
</evidence>
<dbReference type="InParanoid" id="F4RJU7"/>
<dbReference type="STRING" id="747676.F4RJU7"/>
<comment type="pathway">
    <text evidence="2 12">Protein modification; protein glycosylation.</text>
</comment>
<organism evidence="16">
    <name type="scientific">Melampsora larici-populina (strain 98AG31 / pathotype 3-4-7)</name>
    <name type="common">Poplar leaf rust fungus</name>
    <dbReference type="NCBI Taxonomy" id="747676"/>
    <lineage>
        <taxon>Eukaryota</taxon>
        <taxon>Fungi</taxon>
        <taxon>Dikarya</taxon>
        <taxon>Basidiomycota</taxon>
        <taxon>Pucciniomycotina</taxon>
        <taxon>Pucciniomycetes</taxon>
        <taxon>Pucciniales</taxon>
        <taxon>Melampsoraceae</taxon>
        <taxon>Melampsora</taxon>
    </lineage>
</organism>
<dbReference type="GO" id="GO:0004377">
    <property type="term" value="F:GDP-Man:Man(3)GlcNAc(2)-PP-Dol alpha-1,2-mannosyltransferase activity"/>
    <property type="evidence" value="ECO:0007669"/>
    <property type="project" value="UniProtKB-UniRule"/>
</dbReference>
<feature type="domain" description="Glycosyl transferase family 1" evidence="13">
    <location>
        <begin position="321"/>
        <end position="478"/>
    </location>
</feature>
<evidence type="ECO:0000256" key="2">
    <source>
        <dbReference type="ARBA" id="ARBA00004922"/>
    </source>
</evidence>
<dbReference type="KEGG" id="mlr:MELLADRAFT_48123"/>
<keyword evidence="7 12" id="KW-0812">Transmembrane</keyword>
<evidence type="ECO:0000256" key="9">
    <source>
        <dbReference type="ARBA" id="ARBA00022989"/>
    </source>
</evidence>
<evidence type="ECO:0000256" key="4">
    <source>
        <dbReference type="ARBA" id="ARBA00022018"/>
    </source>
</evidence>
<comment type="function">
    <text evidence="12">GDP-Man:Man(3)GlcNAc(2)-PP-Dol alpha-1,2-mannosyltransferase that operates in the biosynthetic pathway of dolichol-linked oligosaccharides, the glycan precursors employed in protein asparagine (N)-glycosylation. The assembly of dolichol-linked oligosaccharides begins on the cytosolic side of the endoplasmic reticulum membrane and finishes in its lumen. The sequential addition of sugars to dolichol pyrophosphate produces dolichol-linked oligosaccharides containing fourteen sugars, including two GlcNAcs, nine mannoses and three glucoses. Once assembled, the oligosaccharide is transferred from the lipid to nascent proteins by oligosaccharyltransferases. Catalyzes, on the cytoplasmic face of the endoplasmic reticulum, the addition of the fourth and fifth mannose residues to the dolichol-linked oligosaccharide chain, to produce Man(5)GlcNAc(2)-PP-dolichol core oligosaccharide.</text>
</comment>
<name>F4RJU7_MELLP</name>
<keyword evidence="6 12" id="KW-0808">Transferase</keyword>
<dbReference type="Proteomes" id="UP000001072">
    <property type="component" value="Unassembled WGS sequence"/>
</dbReference>
<accession>F4RJU7</accession>
<dbReference type="SUPFAM" id="SSF53756">
    <property type="entry name" value="UDP-Glycosyltransferase/glycogen phosphorylase"/>
    <property type="match status" value="1"/>
</dbReference>
<evidence type="ECO:0000313" key="16">
    <source>
        <dbReference type="Proteomes" id="UP000001072"/>
    </source>
</evidence>
<dbReference type="InterPro" id="IPR038013">
    <property type="entry name" value="ALG11"/>
</dbReference>
<dbReference type="AlphaFoldDB" id="F4RJU7"/>
<proteinExistence type="inferred from homology"/>
<dbReference type="UniPathway" id="UPA00378"/>
<comment type="subcellular location">
    <subcellularLocation>
        <location evidence="1">Endoplasmic reticulum membrane</location>
        <topology evidence="1">Single-pass membrane protein</topology>
    </subcellularLocation>
</comment>
<evidence type="ECO:0000256" key="1">
    <source>
        <dbReference type="ARBA" id="ARBA00004389"/>
    </source>
</evidence>
<dbReference type="EMBL" id="GL883104">
    <property type="protein sequence ID" value="EGG07436.1"/>
    <property type="molecule type" value="Genomic_DNA"/>
</dbReference>
<evidence type="ECO:0000313" key="15">
    <source>
        <dbReference type="EMBL" id="EGG07436.1"/>
    </source>
</evidence>
<feature type="domain" description="ALG11 mannosyltransferase N-terminal" evidence="14">
    <location>
        <begin position="79"/>
        <end position="285"/>
    </location>
</feature>
<keyword evidence="16" id="KW-1185">Reference proteome</keyword>
<dbReference type="HOGENOM" id="CLU_017896_1_1_1"/>
<dbReference type="RefSeq" id="XP_007409343.1">
    <property type="nucleotide sequence ID" value="XM_007409281.1"/>
</dbReference>
<evidence type="ECO:0000256" key="7">
    <source>
        <dbReference type="ARBA" id="ARBA00022692"/>
    </source>
</evidence>
<evidence type="ECO:0000256" key="5">
    <source>
        <dbReference type="ARBA" id="ARBA00022676"/>
    </source>
</evidence>
<reference evidence="16" key="1">
    <citation type="journal article" date="2011" name="Proc. Natl. Acad. Sci. U.S.A.">
        <title>Obligate biotrophy features unraveled by the genomic analysis of rust fungi.</title>
        <authorList>
            <person name="Duplessis S."/>
            <person name="Cuomo C.A."/>
            <person name="Lin Y.-C."/>
            <person name="Aerts A."/>
            <person name="Tisserant E."/>
            <person name="Veneault-Fourrey C."/>
            <person name="Joly D.L."/>
            <person name="Hacquard S."/>
            <person name="Amselem J."/>
            <person name="Cantarel B.L."/>
            <person name="Chiu R."/>
            <person name="Coutinho P.M."/>
            <person name="Feau N."/>
            <person name="Field M."/>
            <person name="Frey P."/>
            <person name="Gelhaye E."/>
            <person name="Goldberg J."/>
            <person name="Grabherr M.G."/>
            <person name="Kodira C.D."/>
            <person name="Kohler A."/>
            <person name="Kuees U."/>
            <person name="Lindquist E.A."/>
            <person name="Lucas S.M."/>
            <person name="Mago R."/>
            <person name="Mauceli E."/>
            <person name="Morin E."/>
            <person name="Murat C."/>
            <person name="Pangilinan J.L."/>
            <person name="Park R."/>
            <person name="Pearson M."/>
            <person name="Quesneville H."/>
            <person name="Rouhier N."/>
            <person name="Sakthikumar S."/>
            <person name="Salamov A.A."/>
            <person name="Schmutz J."/>
            <person name="Selles B."/>
            <person name="Shapiro H."/>
            <person name="Tanguay P."/>
            <person name="Tuskan G.A."/>
            <person name="Henrissat B."/>
            <person name="Van de Peer Y."/>
            <person name="Rouze P."/>
            <person name="Ellis J.G."/>
            <person name="Dodds P.N."/>
            <person name="Schein J.E."/>
            <person name="Zhong S."/>
            <person name="Hamelin R.C."/>
            <person name="Grigoriev I.V."/>
            <person name="Szabo L.J."/>
            <person name="Martin F."/>
        </authorList>
    </citation>
    <scope>NUCLEOTIDE SEQUENCE [LARGE SCALE GENOMIC DNA]</scope>
    <source>
        <strain evidence="16">98AG31 / pathotype 3-4-7</strain>
    </source>
</reference>
<dbReference type="VEuPathDB" id="FungiDB:MELLADRAFT_48123"/>
<dbReference type="PANTHER" id="PTHR45919">
    <property type="entry name" value="GDP-MAN:MAN(3)GLCNAC(2)-PP-DOL ALPHA-1,2-MANNOSYLTRANSFERASE"/>
    <property type="match status" value="1"/>
</dbReference>
<evidence type="ECO:0000259" key="14">
    <source>
        <dbReference type="Pfam" id="PF15924"/>
    </source>
</evidence>
<keyword evidence="8 12" id="KW-0256">Endoplasmic reticulum</keyword>
<gene>
    <name evidence="15" type="ORF">MELLADRAFT_48123</name>
</gene>
<dbReference type="OrthoDB" id="2276068at2759"/>
<sequence length="527" mass="60147">MKLQEYSIQLFTRSPPLIKLTIILTFLTQSIYIVYLMWKVFIKVLRQRLFSSNQLKRNQLINQTINQSSSTLQTFREKRVIGLFHPYCNAGGGGERVLWTAVSFHQRSDPNTICAIYTGDLNVTKSEMINKVKQRFDIDLDPYALILIPLKTRYLVESSRWPRFTLVGQSLGSMVLAYEAITQLIPDIYIDTMGYAFTFLVWSALTSIPIGAYVHYPTISTNMLKRVTDRNSSYQNSTSISSSFVLSYLKVLYYLLFAEVYSVCLKRADYLMVNSTWTKTHVDKLLRAHFHHSHSSTPPRSSQIVYPPCDVKTFTSFPLLNRKKLILSISQYRPEKDQLKQIESFAKFSSSSNFSKDVKMILVGSCRNQEDLDRVESLRNRCKELGIQSSVELRVNVGWDELKELLGSSLVGISTMVDEHFGISIVEFMAAGLVPLVHKSGGPLMDIINETGNRTGFFGTDVDSFAARLEEIFRLSETDCLKIRSEARRVSVEKFSVKVFESAWENGVGEVMRVGMDRIGKKEKKSE</sequence>
<dbReference type="FunCoup" id="F4RJU7">
    <property type="interactions" value="283"/>
</dbReference>
<evidence type="ECO:0000256" key="10">
    <source>
        <dbReference type="ARBA" id="ARBA00023136"/>
    </source>
</evidence>
<dbReference type="eggNOG" id="KOG1387">
    <property type="taxonomic scope" value="Eukaryota"/>
</dbReference>
<dbReference type="CDD" id="cd03806">
    <property type="entry name" value="GT4_ALG11-like"/>
    <property type="match status" value="1"/>
</dbReference>
<keyword evidence="9 12" id="KW-1133">Transmembrane helix</keyword>
<dbReference type="GeneID" id="18928498"/>
<feature type="transmembrane region" description="Helical" evidence="12">
    <location>
        <begin position="20"/>
        <end position="38"/>
    </location>
</feature>
<evidence type="ECO:0000256" key="8">
    <source>
        <dbReference type="ARBA" id="ARBA00022824"/>
    </source>
</evidence>
<evidence type="ECO:0000256" key="11">
    <source>
        <dbReference type="ARBA" id="ARBA00045065"/>
    </source>
</evidence>
<dbReference type="Pfam" id="PF00534">
    <property type="entry name" value="Glycos_transf_1"/>
    <property type="match status" value="1"/>
</dbReference>
<dbReference type="GO" id="GO:0005789">
    <property type="term" value="C:endoplasmic reticulum membrane"/>
    <property type="evidence" value="ECO:0007669"/>
    <property type="project" value="UniProtKB-SubCell"/>
</dbReference>
<dbReference type="GO" id="GO:0006488">
    <property type="term" value="P:dolichol-linked oligosaccharide biosynthetic process"/>
    <property type="evidence" value="ECO:0007669"/>
    <property type="project" value="EnsemblFungi"/>
</dbReference>
<evidence type="ECO:0000256" key="3">
    <source>
        <dbReference type="ARBA" id="ARBA00012645"/>
    </source>
</evidence>
<feature type="transmembrane region" description="Helical" evidence="12">
    <location>
        <begin position="193"/>
        <end position="216"/>
    </location>
</feature>
<dbReference type="InterPro" id="IPR031814">
    <property type="entry name" value="ALG11_N"/>
</dbReference>
<evidence type="ECO:0000256" key="6">
    <source>
        <dbReference type="ARBA" id="ARBA00022679"/>
    </source>
</evidence>
<protein>
    <recommendedName>
        <fullName evidence="4 12">GDP-Man:Man(3)GlcNAc(2)-PP-Dol alpha-1,2-mannosyltransferase</fullName>
        <ecNumber evidence="3 12">2.4.1.131</ecNumber>
    </recommendedName>
</protein>
<comment type="similarity">
    <text evidence="12">Belongs to the glycosyltransferase group 1 family. Glycosyltransferase 4 subfamily.</text>
</comment>
<dbReference type="Gene3D" id="3.40.50.2000">
    <property type="entry name" value="Glycogen Phosphorylase B"/>
    <property type="match status" value="1"/>
</dbReference>
<keyword evidence="10 12" id="KW-0472">Membrane</keyword>
<keyword evidence="5 12" id="KW-0328">Glycosyltransferase</keyword>
<dbReference type="Pfam" id="PF15924">
    <property type="entry name" value="ALG11_N"/>
    <property type="match status" value="1"/>
</dbReference>
<dbReference type="InterPro" id="IPR001296">
    <property type="entry name" value="Glyco_trans_1"/>
</dbReference>
<dbReference type="PANTHER" id="PTHR45919:SF1">
    <property type="entry name" value="GDP-MAN:MAN(3)GLCNAC(2)-PP-DOL ALPHA-1,2-MANNOSYLTRANSFERASE"/>
    <property type="match status" value="1"/>
</dbReference>
<dbReference type="EC" id="2.4.1.131" evidence="3 12"/>
<evidence type="ECO:0000256" key="12">
    <source>
        <dbReference type="RuleBase" id="RU367051"/>
    </source>
</evidence>
<comment type="catalytic activity">
    <reaction evidence="11 12">
        <text>an alpha-D-Man-(1-&gt;3)-[alpha-D-Man-(1-&gt;6)]-beta-D-Man-(1-&gt;4)-beta-D-GlcNAc-(1-&gt;4)-alpha-D-GlcNAc-diphospho-di-trans,poly-cis-dolichol + 2 GDP-alpha-D-mannose = an alpha-D-Man-(1-&gt;2)-alpha-D-Man-(1-&gt;2)-alpha-D-Man-(1-&gt;3)-[alpha-D-Man-(1-&gt;6)]-beta-D-Man-(1-&gt;4)-beta-D-GlcNAc-(1-&gt;4)-alpha-D-GlcNAc-diphospho-di-trans,poly-cis-dolichol + 2 GDP + 2 H(+)</text>
        <dbReference type="Rhea" id="RHEA:29523"/>
        <dbReference type="Rhea" id="RHEA-COMP:19515"/>
        <dbReference type="Rhea" id="RHEA-COMP:19516"/>
        <dbReference type="ChEBI" id="CHEBI:15378"/>
        <dbReference type="ChEBI" id="CHEBI:57527"/>
        <dbReference type="ChEBI" id="CHEBI:58189"/>
        <dbReference type="ChEBI" id="CHEBI:132511"/>
        <dbReference type="ChEBI" id="CHEBI:132515"/>
        <dbReference type="EC" id="2.4.1.131"/>
    </reaction>
    <physiologicalReaction direction="left-to-right" evidence="11 12">
        <dbReference type="Rhea" id="RHEA:29524"/>
    </physiologicalReaction>
</comment>